<organism evidence="1">
    <name type="scientific">Fagus sylvatica</name>
    <name type="common">Beechnut</name>
    <dbReference type="NCBI Taxonomy" id="28930"/>
    <lineage>
        <taxon>Eukaryota</taxon>
        <taxon>Viridiplantae</taxon>
        <taxon>Streptophyta</taxon>
        <taxon>Embryophyta</taxon>
        <taxon>Tracheophyta</taxon>
        <taxon>Spermatophyta</taxon>
        <taxon>Magnoliopsida</taxon>
        <taxon>eudicotyledons</taxon>
        <taxon>Gunneridae</taxon>
        <taxon>Pentapetalae</taxon>
        <taxon>rosids</taxon>
        <taxon>fabids</taxon>
        <taxon>Fagales</taxon>
        <taxon>Fagaceae</taxon>
        <taxon>Fagus</taxon>
    </lineage>
</organism>
<proteinExistence type="predicted"/>
<dbReference type="EMBL" id="OIVN01001114">
    <property type="protein sequence ID" value="SPC90066.1"/>
    <property type="molecule type" value="Genomic_DNA"/>
</dbReference>
<sequence length="208" mass="23449">MQHIAGKLSTSTFQRYKVYTNRSSDERFMAPGTRGAGVVFSCFSGEDPDQTGEATDEPRVAHCSRSCLFPTHPGLWIKLQRAEKNLHAKAVVREKNALDFRRVFPYFLSVFACIFDLAPEVGFRRSWYRWKACTTLSLKVLDLQETEVGSARYGSANRSQQGVFGSSGDIFPIEIPARPGEILTIREFHVVSERVLFPTHLGSRIKSL</sequence>
<protein>
    <submittedName>
        <fullName evidence="1">Uncharacterized protein</fullName>
    </submittedName>
</protein>
<gene>
    <name evidence="1" type="ORF">FSB_LOCUS17948</name>
</gene>
<evidence type="ECO:0000313" key="1">
    <source>
        <dbReference type="EMBL" id="SPC90066.1"/>
    </source>
</evidence>
<reference evidence="1" key="1">
    <citation type="submission" date="2018-02" db="EMBL/GenBank/DDBJ databases">
        <authorList>
            <person name="Cohen D.B."/>
            <person name="Kent A.D."/>
        </authorList>
    </citation>
    <scope>NUCLEOTIDE SEQUENCE</scope>
</reference>
<name>A0A2N9FGV5_FAGSY</name>
<dbReference type="AlphaFoldDB" id="A0A2N9FGV5"/>
<accession>A0A2N9FGV5</accession>